<evidence type="ECO:0000313" key="2">
    <source>
        <dbReference type="Proteomes" id="UP001642360"/>
    </source>
</evidence>
<comment type="caution">
    <text evidence="1">The sequence shown here is derived from an EMBL/GenBank/DDBJ whole genome shotgun (WGS) entry which is preliminary data.</text>
</comment>
<organism evidence="1 2">
    <name type="scientific">Ilex paraguariensis</name>
    <name type="common">yerba mate</name>
    <dbReference type="NCBI Taxonomy" id="185542"/>
    <lineage>
        <taxon>Eukaryota</taxon>
        <taxon>Viridiplantae</taxon>
        <taxon>Streptophyta</taxon>
        <taxon>Embryophyta</taxon>
        <taxon>Tracheophyta</taxon>
        <taxon>Spermatophyta</taxon>
        <taxon>Magnoliopsida</taxon>
        <taxon>eudicotyledons</taxon>
        <taxon>Gunneridae</taxon>
        <taxon>Pentapetalae</taxon>
        <taxon>asterids</taxon>
        <taxon>campanulids</taxon>
        <taxon>Aquifoliales</taxon>
        <taxon>Aquifoliaceae</taxon>
        <taxon>Ilex</taxon>
    </lineage>
</organism>
<dbReference type="Proteomes" id="UP001642360">
    <property type="component" value="Unassembled WGS sequence"/>
</dbReference>
<feature type="non-terminal residue" evidence="1">
    <location>
        <position position="1"/>
    </location>
</feature>
<sequence length="70" mass="8090">FKAMWMEFDSYENEIKKAWVRQEDSPSLASIYGKLKSCGSNLMSWSKEAFGNDKRSMGKLKLDLVHVQLT</sequence>
<keyword evidence="2" id="KW-1185">Reference proteome</keyword>
<name>A0ABC8QWD0_9AQUA</name>
<gene>
    <name evidence="1" type="ORF">ILEXP_LOCUS4080</name>
</gene>
<reference evidence="1 2" key="1">
    <citation type="submission" date="2024-02" db="EMBL/GenBank/DDBJ databases">
        <authorList>
            <person name="Vignale AGUSTIN F."/>
            <person name="Sosa J E."/>
            <person name="Modenutti C."/>
        </authorList>
    </citation>
    <scope>NUCLEOTIDE SEQUENCE [LARGE SCALE GENOMIC DNA]</scope>
</reference>
<proteinExistence type="predicted"/>
<dbReference type="AlphaFoldDB" id="A0ABC8QWD0"/>
<accession>A0ABC8QWD0</accession>
<dbReference type="EMBL" id="CAUOFW020000800">
    <property type="protein sequence ID" value="CAK9137058.1"/>
    <property type="molecule type" value="Genomic_DNA"/>
</dbReference>
<protein>
    <submittedName>
        <fullName evidence="1">Uncharacterized protein</fullName>
    </submittedName>
</protein>
<evidence type="ECO:0000313" key="1">
    <source>
        <dbReference type="EMBL" id="CAK9137058.1"/>
    </source>
</evidence>